<feature type="domain" description="T6SS Transcription factor RovC-like DNA binding" evidence="1">
    <location>
        <begin position="151"/>
        <end position="249"/>
    </location>
</feature>
<proteinExistence type="predicted"/>
<reference evidence="4" key="1">
    <citation type="submission" date="2023-02" db="EMBL/GenBank/DDBJ databases">
        <title>The sequence of Aeromonas hydrophila K533.</title>
        <authorList>
            <person name="Luo X."/>
        </authorList>
    </citation>
    <scope>NUCLEOTIDE SEQUENCE</scope>
    <source>
        <strain evidence="4">K533</strain>
    </source>
</reference>
<dbReference type="Pfam" id="PF10074">
    <property type="entry name" value="RovC_DNA-bd"/>
    <property type="match status" value="1"/>
</dbReference>
<organism evidence="4 5">
    <name type="scientific">Aeromonas hydrophila</name>
    <dbReference type="NCBI Taxonomy" id="644"/>
    <lineage>
        <taxon>Bacteria</taxon>
        <taxon>Pseudomonadati</taxon>
        <taxon>Pseudomonadota</taxon>
        <taxon>Gammaproteobacteria</taxon>
        <taxon>Aeromonadales</taxon>
        <taxon>Aeromonadaceae</taxon>
        <taxon>Aeromonas</taxon>
    </lineage>
</organism>
<dbReference type="EMBL" id="CP118942">
    <property type="protein sequence ID" value="WEE27992.1"/>
    <property type="molecule type" value="Genomic_DNA"/>
</dbReference>
<evidence type="ECO:0000259" key="1">
    <source>
        <dbReference type="Pfam" id="PF10074"/>
    </source>
</evidence>
<evidence type="ECO:0000259" key="2">
    <source>
        <dbReference type="Pfam" id="PF20109"/>
    </source>
</evidence>
<protein>
    <submittedName>
        <fullName evidence="4">DUF2285 domain-containing protein</fullName>
    </submittedName>
</protein>
<dbReference type="AlphaFoldDB" id="A0AAX3P925"/>
<name>A0AAX3P925_AERHY</name>
<dbReference type="Pfam" id="PF22791">
    <property type="entry name" value="DUF7011"/>
    <property type="match status" value="1"/>
</dbReference>
<dbReference type="RefSeq" id="WP_275115832.1">
    <property type="nucleotide sequence ID" value="NZ_CP118942.1"/>
</dbReference>
<dbReference type="InterPro" id="IPR053895">
    <property type="entry name" value="DUF7011"/>
</dbReference>
<evidence type="ECO:0000313" key="5">
    <source>
        <dbReference type="Proteomes" id="UP001214666"/>
    </source>
</evidence>
<accession>A0AAX3P925</accession>
<feature type="domain" description="Transcriptional regulator-like" evidence="2">
    <location>
        <begin position="9"/>
        <end position="46"/>
    </location>
</feature>
<evidence type="ECO:0000313" key="4">
    <source>
        <dbReference type="EMBL" id="WEE27992.1"/>
    </source>
</evidence>
<dbReference type="Proteomes" id="UP001214666">
    <property type="component" value="Chromosome"/>
</dbReference>
<dbReference type="Pfam" id="PF20109">
    <property type="entry name" value="Trans_reg_dom"/>
    <property type="match status" value="1"/>
</dbReference>
<evidence type="ECO:0000259" key="3">
    <source>
        <dbReference type="Pfam" id="PF22791"/>
    </source>
</evidence>
<dbReference type="InterPro" id="IPR045465">
    <property type="entry name" value="Trans_reg_dom"/>
</dbReference>
<dbReference type="InterPro" id="IPR018754">
    <property type="entry name" value="RovC-like_DNA-bd"/>
</dbReference>
<sequence>MADRSAEPWYPTAAYLYVLHLDDLELAWEYLRRHPDYRRDWLRRRSQPETAHIWGLHMLEDPTLDARDAHPAWFPGHPCTAQLHPDIDPPPDAVAFELWRVPGHKHLVHDGRRLMLATHWPGCCLRLTLAPSLEDGMAYVYAIRSCNMPCARHCTLRAELDKLAVAAEGAPAAVARPRPAPTALQELHTLQALDANLAGASLREVAEGLFGTDAVVNGWYADGGLRSRVRRLVRRGQNLMRGGYRRLAQLQ</sequence>
<gene>
    <name evidence="4" type="ORF">PY771_06635</name>
</gene>
<feature type="domain" description="DUF7011" evidence="3">
    <location>
        <begin position="79"/>
        <end position="125"/>
    </location>
</feature>